<feature type="non-terminal residue" evidence="2">
    <location>
        <position position="180"/>
    </location>
</feature>
<organism evidence="2 3">
    <name type="scientific">Reticulomyxa filosa</name>
    <dbReference type="NCBI Taxonomy" id="46433"/>
    <lineage>
        <taxon>Eukaryota</taxon>
        <taxon>Sar</taxon>
        <taxon>Rhizaria</taxon>
        <taxon>Retaria</taxon>
        <taxon>Foraminifera</taxon>
        <taxon>Monothalamids</taxon>
        <taxon>Reticulomyxidae</taxon>
        <taxon>Reticulomyxa</taxon>
    </lineage>
</organism>
<reference evidence="2 3" key="1">
    <citation type="journal article" date="2013" name="Curr. Biol.">
        <title>The Genome of the Foraminiferan Reticulomyxa filosa.</title>
        <authorList>
            <person name="Glockner G."/>
            <person name="Hulsmann N."/>
            <person name="Schleicher M."/>
            <person name="Noegel A.A."/>
            <person name="Eichinger L."/>
            <person name="Gallinger C."/>
            <person name="Pawlowski J."/>
            <person name="Sierra R."/>
            <person name="Euteneuer U."/>
            <person name="Pillet L."/>
            <person name="Moustafa A."/>
            <person name="Platzer M."/>
            <person name="Groth M."/>
            <person name="Szafranski K."/>
            <person name="Schliwa M."/>
        </authorList>
    </citation>
    <scope>NUCLEOTIDE SEQUENCE [LARGE SCALE GENOMIC DNA]</scope>
</reference>
<evidence type="ECO:0000313" key="3">
    <source>
        <dbReference type="Proteomes" id="UP000023152"/>
    </source>
</evidence>
<comment type="caution">
    <text evidence="2">The sequence shown here is derived from an EMBL/GenBank/DDBJ whole genome shotgun (WGS) entry which is preliminary data.</text>
</comment>
<dbReference type="AlphaFoldDB" id="X6LFD8"/>
<evidence type="ECO:0000256" key="1">
    <source>
        <dbReference type="SAM" id="MobiDB-lite"/>
    </source>
</evidence>
<protein>
    <submittedName>
        <fullName evidence="2">Uncharacterized protein</fullName>
    </submittedName>
</protein>
<dbReference type="Proteomes" id="UP000023152">
    <property type="component" value="Unassembled WGS sequence"/>
</dbReference>
<accession>X6LFD8</accession>
<dbReference type="EMBL" id="ASPP01042765">
    <property type="protein sequence ID" value="ETN99836.1"/>
    <property type="molecule type" value="Genomic_DNA"/>
</dbReference>
<feature type="compositionally biased region" description="Basic and acidic residues" evidence="1">
    <location>
        <begin position="40"/>
        <end position="56"/>
    </location>
</feature>
<evidence type="ECO:0000313" key="2">
    <source>
        <dbReference type="EMBL" id="ETN99836.1"/>
    </source>
</evidence>
<sequence length="180" mass="21186">GWMHQKDKEMLKKIQNVHFGDEKQMDKEKYMEIEYLTEETSKEAEEKSKMQKEPKKQMKRMSQEEFEQLTDRLLVFIDGIDNKVLSLQKDISAMAREDVEELLKRHQKQMTAMSPDVLKIVLDRVWTQAIDGQKLIASLKKSAKALGELLLGQDFDVAINREQLVTELMKIIDFEILKER</sequence>
<keyword evidence="3" id="KW-1185">Reference proteome</keyword>
<feature type="region of interest" description="Disordered" evidence="1">
    <location>
        <begin position="40"/>
        <end position="60"/>
    </location>
</feature>
<proteinExistence type="predicted"/>
<name>X6LFD8_RETFI</name>
<gene>
    <name evidence="2" type="ORF">RFI_37631</name>
</gene>
<feature type="non-terminal residue" evidence="2">
    <location>
        <position position="1"/>
    </location>
</feature>